<dbReference type="Proteomes" id="UP000618579">
    <property type="component" value="Unassembled WGS sequence"/>
</dbReference>
<comment type="caution">
    <text evidence="6">The sequence shown here is derived from an EMBL/GenBank/DDBJ whole genome shotgun (WGS) entry which is preliminary data.</text>
</comment>
<protein>
    <submittedName>
        <fullName evidence="6">AraC family transcriptional regulator</fullName>
    </submittedName>
</protein>
<evidence type="ECO:0000256" key="2">
    <source>
        <dbReference type="ARBA" id="ARBA00023125"/>
    </source>
</evidence>
<keyword evidence="2" id="KW-0238">DNA-binding</keyword>
<dbReference type="SMART" id="SM00342">
    <property type="entry name" value="HTH_ARAC"/>
    <property type="match status" value="1"/>
</dbReference>
<sequence length="536" mass="62283">MPNELCLEEKALASLDHIWLKFRSAQLLQGGRLAQQLVSSYCLLVFKQGEGTITLDLQSYRVLPDAVYVAAPGQTLGYDYAAEEKPEIYMIEFDIRWDTNDILRFPLSGEIAVHIENNTLGVLCEQLCVCHRGQSAMERFRGQSVFQELFFWMMNHIRHLPKADSRSAMDRTKTYIESHFQESLTIEQLARMAEISPKYYVSLFKKTYGKTAIDYLTEVRVNMAKQFMLQSDARLKDIAYQVGYNDEFYFSRMFKKEVGVSPTVYLKNRRQKVVAYSATILGQLLALKIMPYAAPLHPKWTSYYYQNYRADIPLHLSGYRFNEDWETNVGALEGSQADCIIATDQLNPLEKERLERIAPVHVIPLHQSDWREQLQSIAQIVGAADEADVWLDRYDRKVALVRERLREELGNQNVLIVSMFKNRFRILPTQGMKDMFRDLQLTAPSGIERHLNIRGGLSLEALALIEADYLLLNIQQETETLHYWDQIKNSPLWQDLKAVRKNRLHIISSDPWREYSAYASERRLHDIEERLCGNRS</sequence>
<keyword evidence="7" id="KW-1185">Reference proteome</keyword>
<dbReference type="PROSITE" id="PS50983">
    <property type="entry name" value="FE_B12_PBP"/>
    <property type="match status" value="1"/>
</dbReference>
<evidence type="ECO:0000259" key="4">
    <source>
        <dbReference type="PROSITE" id="PS01124"/>
    </source>
</evidence>
<dbReference type="SUPFAM" id="SSF51215">
    <property type="entry name" value="Regulatory protein AraC"/>
    <property type="match status" value="1"/>
</dbReference>
<evidence type="ECO:0000256" key="3">
    <source>
        <dbReference type="ARBA" id="ARBA00023163"/>
    </source>
</evidence>
<dbReference type="Gene3D" id="3.40.50.1980">
    <property type="entry name" value="Nitrogenase molybdenum iron protein domain"/>
    <property type="match status" value="2"/>
</dbReference>
<gene>
    <name evidence="6" type="ORF">GC097_16865</name>
</gene>
<dbReference type="RefSeq" id="WP_171684505.1">
    <property type="nucleotide sequence ID" value="NZ_WHNZ01000039.1"/>
</dbReference>
<dbReference type="PANTHER" id="PTHR43280">
    <property type="entry name" value="ARAC-FAMILY TRANSCRIPTIONAL REGULATOR"/>
    <property type="match status" value="1"/>
</dbReference>
<feature type="domain" description="Fe/B12 periplasmic-binding" evidence="5">
    <location>
        <begin position="272"/>
        <end position="535"/>
    </location>
</feature>
<evidence type="ECO:0000259" key="5">
    <source>
        <dbReference type="PROSITE" id="PS50983"/>
    </source>
</evidence>
<dbReference type="InterPro" id="IPR020449">
    <property type="entry name" value="Tscrpt_reg_AraC-type_HTH"/>
</dbReference>
<accession>A0ABX1ZNL2</accession>
<dbReference type="Pfam" id="PF12833">
    <property type="entry name" value="HTH_18"/>
    <property type="match status" value="1"/>
</dbReference>
<reference evidence="6 7" key="1">
    <citation type="submission" date="2019-10" db="EMBL/GenBank/DDBJ databases">
        <title>Description of Paenibacillus pedi sp. nov.</title>
        <authorList>
            <person name="Carlier A."/>
            <person name="Qi S."/>
        </authorList>
    </citation>
    <scope>NUCLEOTIDE SEQUENCE [LARGE SCALE GENOMIC DNA]</scope>
    <source>
        <strain evidence="6 7">LMG 31457</strain>
    </source>
</reference>
<evidence type="ECO:0000313" key="7">
    <source>
        <dbReference type="Proteomes" id="UP000618579"/>
    </source>
</evidence>
<dbReference type="PANTHER" id="PTHR43280:SF28">
    <property type="entry name" value="HTH-TYPE TRANSCRIPTIONAL ACTIVATOR RHAS"/>
    <property type="match status" value="1"/>
</dbReference>
<dbReference type="SUPFAM" id="SSF46689">
    <property type="entry name" value="Homeodomain-like"/>
    <property type="match status" value="2"/>
</dbReference>
<feature type="domain" description="HTH araC/xylS-type" evidence="4">
    <location>
        <begin position="170"/>
        <end position="268"/>
    </location>
</feature>
<dbReference type="Gene3D" id="1.10.10.60">
    <property type="entry name" value="Homeodomain-like"/>
    <property type="match status" value="2"/>
</dbReference>
<dbReference type="EMBL" id="WHNZ01000039">
    <property type="protein sequence ID" value="NOV01689.1"/>
    <property type="molecule type" value="Genomic_DNA"/>
</dbReference>
<evidence type="ECO:0000313" key="6">
    <source>
        <dbReference type="EMBL" id="NOV01689.1"/>
    </source>
</evidence>
<dbReference type="InterPro" id="IPR037923">
    <property type="entry name" value="HTH-like"/>
</dbReference>
<dbReference type="InterPro" id="IPR018062">
    <property type="entry name" value="HTH_AraC-typ_CS"/>
</dbReference>
<dbReference type="PROSITE" id="PS00041">
    <property type="entry name" value="HTH_ARAC_FAMILY_1"/>
    <property type="match status" value="1"/>
</dbReference>
<dbReference type="InterPro" id="IPR018060">
    <property type="entry name" value="HTH_AraC"/>
</dbReference>
<evidence type="ECO:0000256" key="1">
    <source>
        <dbReference type="ARBA" id="ARBA00023015"/>
    </source>
</evidence>
<proteinExistence type="predicted"/>
<keyword evidence="3" id="KW-0804">Transcription</keyword>
<keyword evidence="1" id="KW-0805">Transcription regulation</keyword>
<dbReference type="PRINTS" id="PR00032">
    <property type="entry name" value="HTHARAC"/>
</dbReference>
<name>A0ABX1ZNL2_9BACL</name>
<dbReference type="Pfam" id="PF01497">
    <property type="entry name" value="Peripla_BP_2"/>
    <property type="match status" value="1"/>
</dbReference>
<dbReference type="InterPro" id="IPR002491">
    <property type="entry name" value="ABC_transptr_periplasmic_BD"/>
</dbReference>
<dbReference type="PROSITE" id="PS01124">
    <property type="entry name" value="HTH_ARAC_FAMILY_2"/>
    <property type="match status" value="1"/>
</dbReference>
<dbReference type="SUPFAM" id="SSF53807">
    <property type="entry name" value="Helical backbone' metal receptor"/>
    <property type="match status" value="1"/>
</dbReference>
<organism evidence="6 7">
    <name type="scientific">Paenibacillus planticolens</name>
    <dbReference type="NCBI Taxonomy" id="2654976"/>
    <lineage>
        <taxon>Bacteria</taxon>
        <taxon>Bacillati</taxon>
        <taxon>Bacillota</taxon>
        <taxon>Bacilli</taxon>
        <taxon>Bacillales</taxon>
        <taxon>Paenibacillaceae</taxon>
        <taxon>Paenibacillus</taxon>
    </lineage>
</organism>
<dbReference type="InterPro" id="IPR009057">
    <property type="entry name" value="Homeodomain-like_sf"/>
</dbReference>